<evidence type="ECO:0000313" key="1">
    <source>
        <dbReference type="EMBL" id="CCE92117.1"/>
    </source>
</evidence>
<dbReference type="OrthoDB" id="4060392at2759"/>
<accession>G8ZU23</accession>
<keyword evidence="2" id="KW-1185">Reference proteome</keyword>
<dbReference type="RefSeq" id="XP_003681328.1">
    <property type="nucleotide sequence ID" value="XM_003681280.1"/>
</dbReference>
<dbReference type="Proteomes" id="UP000005627">
    <property type="component" value="Chromosome 4"/>
</dbReference>
<proteinExistence type="predicted"/>
<evidence type="ECO:0000313" key="2">
    <source>
        <dbReference type="Proteomes" id="UP000005627"/>
    </source>
</evidence>
<gene>
    <name evidence="1" type="primary">TDEL0D05330</name>
    <name evidence="1" type="ORF">TDEL_0D05330</name>
</gene>
<organism evidence="1 2">
    <name type="scientific">Torulaspora delbrueckii</name>
    <name type="common">Yeast</name>
    <name type="synonym">Candida colliculosa</name>
    <dbReference type="NCBI Taxonomy" id="4950"/>
    <lineage>
        <taxon>Eukaryota</taxon>
        <taxon>Fungi</taxon>
        <taxon>Dikarya</taxon>
        <taxon>Ascomycota</taxon>
        <taxon>Saccharomycotina</taxon>
        <taxon>Saccharomycetes</taxon>
        <taxon>Saccharomycetales</taxon>
        <taxon>Saccharomycetaceae</taxon>
        <taxon>Torulaspora</taxon>
    </lineage>
</organism>
<dbReference type="GeneID" id="11503484"/>
<dbReference type="InParanoid" id="G8ZU23"/>
<protein>
    <submittedName>
        <fullName evidence="1">Uncharacterized protein</fullName>
    </submittedName>
</protein>
<dbReference type="EMBL" id="HE616745">
    <property type="protein sequence ID" value="CCE92117.1"/>
    <property type="molecule type" value="Genomic_DNA"/>
</dbReference>
<reference evidence="1 2" key="1">
    <citation type="journal article" date="2011" name="Proc. Natl. Acad. Sci. U.S.A.">
        <title>Evolutionary erosion of yeast sex chromosomes by mating-type switching accidents.</title>
        <authorList>
            <person name="Gordon J.L."/>
            <person name="Armisen D."/>
            <person name="Proux-Wera E."/>
            <person name="Oheigeartaigh S.S."/>
            <person name="Byrne K.P."/>
            <person name="Wolfe K.H."/>
        </authorList>
    </citation>
    <scope>NUCLEOTIDE SEQUENCE [LARGE SCALE GENOMIC DNA]</scope>
    <source>
        <strain evidence="2">ATCC 10662 / CBS 1146 / NBRC 0425 / NCYC 2629 / NRRL Y-866</strain>
    </source>
</reference>
<dbReference type="AlphaFoldDB" id="G8ZU23"/>
<name>G8ZU23_TORDE</name>
<dbReference type="HOGENOM" id="CLU_1579607_0_0_1"/>
<dbReference type="KEGG" id="tdl:TDEL_0D05330"/>
<sequence>MVIGSRISRIQSCTREEFASYLRHTDIDEYNKYVPERSCWDGQLRNKTSELCLDTELLLFLMALNGIDKTSEEEATMEDATREPRLFSTLCTRVKRGMRRTKRPVFRQNNYEVGSPVEAPPFYSAVQSVVPCCPTATSERTVVHNEVFANHLGKPRSTTNVLRLIEATD</sequence>